<dbReference type="PANTHER" id="PTHR43705:SF1">
    <property type="entry name" value="HYDROXYACYLGLUTATHIONE HYDROLASE GLOB"/>
    <property type="match status" value="1"/>
</dbReference>
<dbReference type="Pfam" id="PF00753">
    <property type="entry name" value="Lactamase_B"/>
    <property type="match status" value="1"/>
</dbReference>
<evidence type="ECO:0000256" key="1">
    <source>
        <dbReference type="ARBA" id="ARBA00001623"/>
    </source>
</evidence>
<dbReference type="InterPro" id="IPR036866">
    <property type="entry name" value="RibonucZ/Hydroxyglut_hydro"/>
</dbReference>
<feature type="binding site" evidence="7">
    <location>
        <position position="134"/>
    </location>
    <ligand>
        <name>Zn(2+)</name>
        <dbReference type="ChEBI" id="CHEBI:29105"/>
        <label>2</label>
    </ligand>
</feature>
<dbReference type="Gene3D" id="3.60.15.10">
    <property type="entry name" value="Ribonuclease Z/Hydroxyacylglutathione hydrolase-like"/>
    <property type="match status" value="1"/>
</dbReference>
<proteinExistence type="inferred from homology"/>
<dbReference type="HAMAP" id="MF_01374">
    <property type="entry name" value="Glyoxalase_2"/>
    <property type="match status" value="1"/>
</dbReference>
<evidence type="ECO:0000256" key="5">
    <source>
        <dbReference type="ARBA" id="ARBA00022801"/>
    </source>
</evidence>
<dbReference type="InterPro" id="IPR017782">
    <property type="entry name" value="Hydroxyacylglutathione_Hdrlase"/>
</dbReference>
<dbReference type="Proteomes" id="UP001064933">
    <property type="component" value="Chromosome"/>
</dbReference>
<gene>
    <name evidence="7 9" type="primary">gloB</name>
    <name evidence="9" type="ORF">N4261_18485</name>
</gene>
<dbReference type="NCBIfam" id="TIGR03413">
    <property type="entry name" value="GSH_gloB"/>
    <property type="match status" value="1"/>
</dbReference>
<dbReference type="EMBL" id="CP104562">
    <property type="protein sequence ID" value="UXH76997.1"/>
    <property type="molecule type" value="Genomic_DNA"/>
</dbReference>
<keyword evidence="4 7" id="KW-0479">Metal-binding</keyword>
<dbReference type="GO" id="GO:0004416">
    <property type="term" value="F:hydroxyacylglutathione hydrolase activity"/>
    <property type="evidence" value="ECO:0007669"/>
    <property type="project" value="UniProtKB-EC"/>
</dbReference>
<dbReference type="Pfam" id="PF16123">
    <property type="entry name" value="HAGH_C"/>
    <property type="match status" value="1"/>
</dbReference>
<dbReference type="InterPro" id="IPR050110">
    <property type="entry name" value="Glyoxalase_II_hydrolase"/>
</dbReference>
<accession>A0ABY6AWD7</accession>
<dbReference type="PANTHER" id="PTHR43705">
    <property type="entry name" value="HYDROXYACYLGLUTATHIONE HYDROLASE"/>
    <property type="match status" value="1"/>
</dbReference>
<comment type="similarity">
    <text evidence="3 7">Belongs to the metallo-beta-lactamase superfamily. Glyoxalase II family.</text>
</comment>
<evidence type="ECO:0000259" key="8">
    <source>
        <dbReference type="SMART" id="SM00849"/>
    </source>
</evidence>
<feature type="binding site" evidence="7">
    <location>
        <position position="134"/>
    </location>
    <ligand>
        <name>Zn(2+)</name>
        <dbReference type="ChEBI" id="CHEBI:29105"/>
        <label>1</label>
    </ligand>
</feature>
<evidence type="ECO:0000256" key="3">
    <source>
        <dbReference type="ARBA" id="ARBA00006759"/>
    </source>
</evidence>
<dbReference type="PIRSF" id="PIRSF005457">
    <property type="entry name" value="Glx"/>
    <property type="match status" value="1"/>
</dbReference>
<comment type="pathway">
    <text evidence="2 7">Secondary metabolite metabolism; methylglyoxal degradation; (R)-lactate from methylglyoxal: step 2/2.</text>
</comment>
<dbReference type="InterPro" id="IPR001279">
    <property type="entry name" value="Metallo-B-lactamas"/>
</dbReference>
<dbReference type="CDD" id="cd07723">
    <property type="entry name" value="hydroxyacylglutathione_hydrolase_MBL-fold"/>
    <property type="match status" value="1"/>
</dbReference>
<sequence>MELVALPAFTDNYIWMLHDGREAIVVDPGEAAPVADALRAHGLGLRGILVTHHHGDHVGGVAELMPLLADPTQVWGPAHEKLPIPVHPLNGGDRFALLGQSVDVLDVPGHTAGHIAFVIRQPSDGSAPLLFCGDTLFSAGCGRLFEGTPAQMHESLARLAALPGETRVCCAHEYTLSNLRFARTVEPHNEAVARHEAWCQARRDQQQPTLPSTLALELEINPFLRCGHASVRQAAQRQDPRVTDQPVSVLAGLRQWKNEFR</sequence>
<evidence type="ECO:0000313" key="9">
    <source>
        <dbReference type="EMBL" id="UXH76997.1"/>
    </source>
</evidence>
<feature type="binding site" evidence="7">
    <location>
        <position position="56"/>
    </location>
    <ligand>
        <name>Zn(2+)</name>
        <dbReference type="ChEBI" id="CHEBI:29105"/>
        <label>2</label>
    </ligand>
</feature>
<dbReference type="EC" id="3.1.2.6" evidence="7"/>
<evidence type="ECO:0000256" key="6">
    <source>
        <dbReference type="ARBA" id="ARBA00022833"/>
    </source>
</evidence>
<comment type="subunit">
    <text evidence="7">Monomer.</text>
</comment>
<organism evidence="9 10">
    <name type="scientific">Roseateles amylovorans</name>
    <dbReference type="NCBI Taxonomy" id="2978473"/>
    <lineage>
        <taxon>Bacteria</taxon>
        <taxon>Pseudomonadati</taxon>
        <taxon>Pseudomonadota</taxon>
        <taxon>Betaproteobacteria</taxon>
        <taxon>Burkholderiales</taxon>
        <taxon>Sphaerotilaceae</taxon>
        <taxon>Roseateles</taxon>
    </lineage>
</organism>
<dbReference type="RefSeq" id="WP_261756738.1">
    <property type="nucleotide sequence ID" value="NZ_CP104562.2"/>
</dbReference>
<keyword evidence="10" id="KW-1185">Reference proteome</keyword>
<dbReference type="SMART" id="SM00849">
    <property type="entry name" value="Lactamase_B"/>
    <property type="match status" value="1"/>
</dbReference>
<dbReference type="InterPro" id="IPR035680">
    <property type="entry name" value="Clx_II_MBL"/>
</dbReference>
<comment type="cofactor">
    <cofactor evidence="7">
        <name>Zn(2+)</name>
        <dbReference type="ChEBI" id="CHEBI:29105"/>
    </cofactor>
    <text evidence="7">Binds 2 Zn(2+) ions per subunit.</text>
</comment>
<reference evidence="9" key="1">
    <citation type="submission" date="2022-10" db="EMBL/GenBank/DDBJ databases">
        <title>Characterization and whole genome sequencing of a new Roseateles species, isolated from fresh water.</title>
        <authorList>
            <person name="Guliayeva D.Y."/>
            <person name="Akhremchuk A.E."/>
            <person name="Sikolenko M.A."/>
            <person name="Valentovich L.N."/>
            <person name="Sidarenka A.V."/>
        </authorList>
    </citation>
    <scope>NUCLEOTIDE SEQUENCE</scope>
    <source>
        <strain evidence="9">BIM B-1768</strain>
    </source>
</reference>
<evidence type="ECO:0000256" key="7">
    <source>
        <dbReference type="HAMAP-Rule" id="MF_01374"/>
    </source>
</evidence>
<dbReference type="InterPro" id="IPR032282">
    <property type="entry name" value="HAGH_C"/>
</dbReference>
<feature type="binding site" evidence="7">
    <location>
        <position position="54"/>
    </location>
    <ligand>
        <name>Zn(2+)</name>
        <dbReference type="ChEBI" id="CHEBI:29105"/>
        <label>1</label>
    </ligand>
</feature>
<protein>
    <recommendedName>
        <fullName evidence="7">Hydroxyacylglutathione hydrolase</fullName>
        <ecNumber evidence="7">3.1.2.6</ecNumber>
    </recommendedName>
    <alternativeName>
        <fullName evidence="7">Glyoxalase II</fullName>
        <shortName evidence="7">Glx II</shortName>
    </alternativeName>
</protein>
<feature type="binding site" evidence="7">
    <location>
        <position position="172"/>
    </location>
    <ligand>
        <name>Zn(2+)</name>
        <dbReference type="ChEBI" id="CHEBI:29105"/>
        <label>2</label>
    </ligand>
</feature>
<feature type="binding site" evidence="7">
    <location>
        <position position="110"/>
    </location>
    <ligand>
        <name>Zn(2+)</name>
        <dbReference type="ChEBI" id="CHEBI:29105"/>
        <label>1</label>
    </ligand>
</feature>
<feature type="domain" description="Metallo-beta-lactamase" evidence="8">
    <location>
        <begin position="11"/>
        <end position="172"/>
    </location>
</feature>
<name>A0ABY6AWD7_9BURK</name>
<feature type="binding site" evidence="7">
    <location>
        <position position="57"/>
    </location>
    <ligand>
        <name>Zn(2+)</name>
        <dbReference type="ChEBI" id="CHEBI:29105"/>
        <label>2</label>
    </ligand>
</feature>
<comment type="function">
    <text evidence="7">Thiolesterase that catalyzes the hydrolysis of S-D-lactoyl-glutathione to form glutathione and D-lactic acid.</text>
</comment>
<keyword evidence="6 7" id="KW-0862">Zinc</keyword>
<evidence type="ECO:0000313" key="10">
    <source>
        <dbReference type="Proteomes" id="UP001064933"/>
    </source>
</evidence>
<evidence type="ECO:0000256" key="4">
    <source>
        <dbReference type="ARBA" id="ARBA00022723"/>
    </source>
</evidence>
<comment type="catalytic activity">
    <reaction evidence="1 7">
        <text>an S-(2-hydroxyacyl)glutathione + H2O = a 2-hydroxy carboxylate + glutathione + H(+)</text>
        <dbReference type="Rhea" id="RHEA:21864"/>
        <dbReference type="ChEBI" id="CHEBI:15377"/>
        <dbReference type="ChEBI" id="CHEBI:15378"/>
        <dbReference type="ChEBI" id="CHEBI:57925"/>
        <dbReference type="ChEBI" id="CHEBI:58896"/>
        <dbReference type="ChEBI" id="CHEBI:71261"/>
        <dbReference type="EC" id="3.1.2.6"/>
    </reaction>
</comment>
<feature type="binding site" evidence="7">
    <location>
        <position position="52"/>
    </location>
    <ligand>
        <name>Zn(2+)</name>
        <dbReference type="ChEBI" id="CHEBI:29105"/>
        <label>1</label>
    </ligand>
</feature>
<keyword evidence="5 7" id="KW-0378">Hydrolase</keyword>
<evidence type="ECO:0000256" key="2">
    <source>
        <dbReference type="ARBA" id="ARBA00004963"/>
    </source>
</evidence>
<dbReference type="SUPFAM" id="SSF56281">
    <property type="entry name" value="Metallo-hydrolase/oxidoreductase"/>
    <property type="match status" value="1"/>
</dbReference>